<dbReference type="EMBL" id="BNAV01000002">
    <property type="protein sequence ID" value="GHF47507.1"/>
    <property type="molecule type" value="Genomic_DNA"/>
</dbReference>
<proteinExistence type="predicted"/>
<gene>
    <name evidence="1" type="ORF">GCM10017566_20890</name>
</gene>
<evidence type="ECO:0000313" key="1">
    <source>
        <dbReference type="EMBL" id="GHF47507.1"/>
    </source>
</evidence>
<keyword evidence="2" id="KW-1185">Reference proteome</keyword>
<dbReference type="AlphaFoldDB" id="A0A8H9IU19"/>
<sequence>MIGVGDDRDEPVRELPDVALEFAGSHGKSIAPGVLARRVPGEIPAKLRLAVTAGGTA</sequence>
<evidence type="ECO:0000313" key="2">
    <source>
        <dbReference type="Proteomes" id="UP000658656"/>
    </source>
</evidence>
<name>A0A8H9IU19_9PSEU</name>
<protein>
    <submittedName>
        <fullName evidence="1">Uncharacterized protein</fullName>
    </submittedName>
</protein>
<reference evidence="1" key="1">
    <citation type="journal article" date="2014" name="Int. J. Syst. Evol. Microbiol.">
        <title>Complete genome sequence of Corynebacterium casei LMG S-19264T (=DSM 44701T), isolated from a smear-ripened cheese.</title>
        <authorList>
            <consortium name="US DOE Joint Genome Institute (JGI-PGF)"/>
            <person name="Walter F."/>
            <person name="Albersmeier A."/>
            <person name="Kalinowski J."/>
            <person name="Ruckert C."/>
        </authorList>
    </citation>
    <scope>NUCLEOTIDE SEQUENCE</scope>
    <source>
        <strain evidence="1">CGMCC 4.7679</strain>
    </source>
</reference>
<dbReference type="Proteomes" id="UP000658656">
    <property type="component" value="Unassembled WGS sequence"/>
</dbReference>
<accession>A0A8H9IU19</accession>
<organism evidence="1 2">
    <name type="scientific">Amycolatopsis bartoniae</name>
    <dbReference type="NCBI Taxonomy" id="941986"/>
    <lineage>
        <taxon>Bacteria</taxon>
        <taxon>Bacillati</taxon>
        <taxon>Actinomycetota</taxon>
        <taxon>Actinomycetes</taxon>
        <taxon>Pseudonocardiales</taxon>
        <taxon>Pseudonocardiaceae</taxon>
        <taxon>Amycolatopsis</taxon>
    </lineage>
</organism>
<reference evidence="1" key="2">
    <citation type="submission" date="2020-09" db="EMBL/GenBank/DDBJ databases">
        <authorList>
            <person name="Sun Q."/>
            <person name="Zhou Y."/>
        </authorList>
    </citation>
    <scope>NUCLEOTIDE SEQUENCE</scope>
    <source>
        <strain evidence="1">CGMCC 4.7679</strain>
    </source>
</reference>
<comment type="caution">
    <text evidence="1">The sequence shown here is derived from an EMBL/GenBank/DDBJ whole genome shotgun (WGS) entry which is preliminary data.</text>
</comment>